<name>A0AAD9Y8R5_COLKA</name>
<dbReference type="Proteomes" id="UP001281614">
    <property type="component" value="Unassembled WGS sequence"/>
</dbReference>
<organism evidence="1 2">
    <name type="scientific">Colletotrichum kahawae</name>
    <name type="common">Coffee berry disease fungus</name>
    <dbReference type="NCBI Taxonomy" id="34407"/>
    <lineage>
        <taxon>Eukaryota</taxon>
        <taxon>Fungi</taxon>
        <taxon>Dikarya</taxon>
        <taxon>Ascomycota</taxon>
        <taxon>Pezizomycotina</taxon>
        <taxon>Sordariomycetes</taxon>
        <taxon>Hypocreomycetidae</taxon>
        <taxon>Glomerellales</taxon>
        <taxon>Glomerellaceae</taxon>
        <taxon>Colletotrichum</taxon>
        <taxon>Colletotrichum gloeosporioides species complex</taxon>
    </lineage>
</organism>
<accession>A0AAD9Y8R5</accession>
<gene>
    <name evidence="1" type="ORF">CKAH01_18459</name>
</gene>
<evidence type="ECO:0000313" key="1">
    <source>
        <dbReference type="EMBL" id="KAK2742722.1"/>
    </source>
</evidence>
<dbReference type="PANTHER" id="PTHR38166:SF1">
    <property type="entry name" value="C2H2-TYPE DOMAIN-CONTAINING PROTEIN"/>
    <property type="match status" value="1"/>
</dbReference>
<sequence length="364" mass="40114">MTHIPMFTTSLPMLQSVSSAGGPLTVCAPVNNARRFVFGSQAHPTRHVKSSTSTSSFASIFASKRKRSAGNDFIDENAADVSHSKTSKKLKPSTELDARLVCPFFKNDLAQYQDCVKGAYQTWAHVKQHLRRKHCTKVDDGKRPVCDVSMVKSDEDGKNYDQVAPEGLDTLDGIGDTKMQLIEENTKARSMSDEERWDVAWEIIFPHVNPPTTRYAQNLIDEFVDYVLRGVPGPPRSFDTVLVDGNLDTSPAASTAVAIQFLDLLKRRQHVASRHRQDSRQCEDHGAALSSAFNTIDTDLAHLSNPGLISNNCIAFPDVDLAASILAGTADEHGHGIDEEEMTIHGLLSGQDMFEGLERGLEEY</sequence>
<protein>
    <submittedName>
        <fullName evidence="1">Uncharacterized protein</fullName>
    </submittedName>
</protein>
<proteinExistence type="predicted"/>
<reference evidence="1" key="1">
    <citation type="submission" date="2023-02" db="EMBL/GenBank/DDBJ databases">
        <title>Colletotrichum kahawae CIFC_Que2 genome sequencing and assembly.</title>
        <authorList>
            <person name="Baroncelli R."/>
        </authorList>
    </citation>
    <scope>NUCLEOTIDE SEQUENCE</scope>
    <source>
        <strain evidence="1">CIFC_Que2</strain>
    </source>
</reference>
<dbReference type="EMBL" id="VYYT01000327">
    <property type="protein sequence ID" value="KAK2742722.1"/>
    <property type="molecule type" value="Genomic_DNA"/>
</dbReference>
<dbReference type="AlphaFoldDB" id="A0AAD9Y8R5"/>
<comment type="caution">
    <text evidence="1">The sequence shown here is derived from an EMBL/GenBank/DDBJ whole genome shotgun (WGS) entry which is preliminary data.</text>
</comment>
<evidence type="ECO:0000313" key="2">
    <source>
        <dbReference type="Proteomes" id="UP001281614"/>
    </source>
</evidence>
<dbReference type="PANTHER" id="PTHR38166">
    <property type="entry name" value="C2H2-TYPE DOMAIN-CONTAINING PROTEIN-RELATED"/>
    <property type="match status" value="1"/>
</dbReference>
<keyword evidence="2" id="KW-1185">Reference proteome</keyword>